<name>A0A9N9G969_9GLOM</name>
<comment type="caution">
    <text evidence="1">The sequence shown here is derived from an EMBL/GenBank/DDBJ whole genome shotgun (WGS) entry which is preliminary data.</text>
</comment>
<feature type="non-terminal residue" evidence="1">
    <location>
        <position position="55"/>
    </location>
</feature>
<evidence type="ECO:0000313" key="1">
    <source>
        <dbReference type="EMBL" id="CAG8585865.1"/>
    </source>
</evidence>
<gene>
    <name evidence="1" type="ORF">DERYTH_LOCUS6922</name>
</gene>
<keyword evidence="2" id="KW-1185">Reference proteome</keyword>
<organism evidence="1 2">
    <name type="scientific">Dentiscutata erythropus</name>
    <dbReference type="NCBI Taxonomy" id="1348616"/>
    <lineage>
        <taxon>Eukaryota</taxon>
        <taxon>Fungi</taxon>
        <taxon>Fungi incertae sedis</taxon>
        <taxon>Mucoromycota</taxon>
        <taxon>Glomeromycotina</taxon>
        <taxon>Glomeromycetes</taxon>
        <taxon>Diversisporales</taxon>
        <taxon>Gigasporaceae</taxon>
        <taxon>Dentiscutata</taxon>
    </lineage>
</organism>
<dbReference type="Proteomes" id="UP000789405">
    <property type="component" value="Unassembled WGS sequence"/>
</dbReference>
<evidence type="ECO:0000313" key="2">
    <source>
        <dbReference type="Proteomes" id="UP000789405"/>
    </source>
</evidence>
<sequence length="55" mass="6116">GIDTNITYSNQSNLVVERVTLFTIPPSSSWPVTSQGLLYDCEWMLVNGKALSQKI</sequence>
<proteinExistence type="predicted"/>
<accession>A0A9N9G969</accession>
<protein>
    <submittedName>
        <fullName evidence="1">21356_t:CDS:1</fullName>
    </submittedName>
</protein>
<dbReference type="AlphaFoldDB" id="A0A9N9G969"/>
<reference evidence="1" key="1">
    <citation type="submission" date="2021-06" db="EMBL/GenBank/DDBJ databases">
        <authorList>
            <person name="Kallberg Y."/>
            <person name="Tangrot J."/>
            <person name="Rosling A."/>
        </authorList>
    </citation>
    <scope>NUCLEOTIDE SEQUENCE</scope>
    <source>
        <strain evidence="1">MA453B</strain>
    </source>
</reference>
<dbReference type="EMBL" id="CAJVPY010003241">
    <property type="protein sequence ID" value="CAG8585865.1"/>
    <property type="molecule type" value="Genomic_DNA"/>
</dbReference>